<dbReference type="GO" id="GO:0005516">
    <property type="term" value="F:calmodulin binding"/>
    <property type="evidence" value="ECO:0007669"/>
    <property type="project" value="UniProtKB-KW"/>
</dbReference>
<evidence type="ECO:0000256" key="1">
    <source>
        <dbReference type="ARBA" id="ARBA00004141"/>
    </source>
</evidence>
<comment type="caution">
    <text evidence="10">The sequence shown here is derived from an EMBL/GenBank/DDBJ whole genome shotgun (WGS) entry which is preliminary data.</text>
</comment>
<dbReference type="Pfam" id="PF03094">
    <property type="entry name" value="Mlo"/>
    <property type="match status" value="1"/>
</dbReference>
<feature type="transmembrane region" description="Helical" evidence="9">
    <location>
        <begin position="50"/>
        <end position="72"/>
    </location>
</feature>
<dbReference type="EMBL" id="QGKW02000007">
    <property type="protein sequence ID" value="KAF2619401.1"/>
    <property type="molecule type" value="Genomic_DNA"/>
</dbReference>
<dbReference type="AlphaFoldDB" id="A0A8S9K0M2"/>
<evidence type="ECO:0000313" key="10">
    <source>
        <dbReference type="EMBL" id="KAF2587915.1"/>
    </source>
</evidence>
<protein>
    <submittedName>
        <fullName evidence="10">Uncharacterized protein</fullName>
    </submittedName>
</protein>
<evidence type="ECO:0000256" key="5">
    <source>
        <dbReference type="ARBA" id="ARBA00022860"/>
    </source>
</evidence>
<keyword evidence="3 9" id="KW-0812">Transmembrane</keyword>
<evidence type="ECO:0000256" key="6">
    <source>
        <dbReference type="ARBA" id="ARBA00022989"/>
    </source>
</evidence>
<dbReference type="InterPro" id="IPR004326">
    <property type="entry name" value="Mlo"/>
</dbReference>
<sequence>MPYDFFNYIQRSLETDFKTVVEISLVIWFVTVIFLLTNSNGLHSSLWLPFIPLIVVLIVGTKLQVIIIKLGLRILEKGNVVRGFPMVQPGDDLFWFDNPSVMLFLFHLVLFKVPIQYSFS</sequence>
<accession>A0A8S9K0M2</accession>
<organism evidence="10">
    <name type="scientific">Brassica cretica</name>
    <name type="common">Mustard</name>
    <dbReference type="NCBI Taxonomy" id="69181"/>
    <lineage>
        <taxon>Eukaryota</taxon>
        <taxon>Viridiplantae</taxon>
        <taxon>Streptophyta</taxon>
        <taxon>Embryophyta</taxon>
        <taxon>Tracheophyta</taxon>
        <taxon>Spermatophyta</taxon>
        <taxon>Magnoliopsida</taxon>
        <taxon>eudicotyledons</taxon>
        <taxon>Gunneridae</taxon>
        <taxon>Pentapetalae</taxon>
        <taxon>rosids</taxon>
        <taxon>malvids</taxon>
        <taxon>Brassicales</taxon>
        <taxon>Brassicaceae</taxon>
        <taxon>Brassiceae</taxon>
        <taxon>Brassica</taxon>
    </lineage>
</organism>
<keyword evidence="7 9" id="KW-0472">Membrane</keyword>
<dbReference type="EMBL" id="QGKY02000190">
    <property type="protein sequence ID" value="KAF2587915.1"/>
    <property type="molecule type" value="Genomic_DNA"/>
</dbReference>
<gene>
    <name evidence="11" type="ORF">F2Q68_00040643</name>
    <name evidence="10" type="ORF">F2Q70_00039953</name>
</gene>
<name>A0A8S9K0M2_BRACR</name>
<keyword evidence="8" id="KW-0568">Pathogenesis-related protein</keyword>
<keyword evidence="4" id="KW-0611">Plant defense</keyword>
<evidence type="ECO:0000256" key="4">
    <source>
        <dbReference type="ARBA" id="ARBA00022821"/>
    </source>
</evidence>
<evidence type="ECO:0000313" key="11">
    <source>
        <dbReference type="EMBL" id="KAF2619401.1"/>
    </source>
</evidence>
<keyword evidence="5" id="KW-0112">Calmodulin-binding</keyword>
<comment type="subcellular location">
    <subcellularLocation>
        <location evidence="1">Membrane</location>
        <topology evidence="1">Multi-pass membrane protein</topology>
    </subcellularLocation>
</comment>
<keyword evidence="6 9" id="KW-1133">Transmembrane helix</keyword>
<dbReference type="PANTHER" id="PTHR31942">
    <property type="entry name" value="MLO-LIKE PROTEIN 1"/>
    <property type="match status" value="1"/>
</dbReference>
<reference evidence="10" key="1">
    <citation type="submission" date="2019-12" db="EMBL/GenBank/DDBJ databases">
        <title>Genome sequencing and annotation of Brassica cretica.</title>
        <authorList>
            <person name="Studholme D.J."/>
            <person name="Sarris P.F."/>
        </authorList>
    </citation>
    <scope>NUCLEOTIDE SEQUENCE</scope>
    <source>
        <strain evidence="11">PFS-001/15</strain>
        <strain evidence="10">PFS-102/07</strain>
        <tissue evidence="10">Leaf</tissue>
    </source>
</reference>
<feature type="transmembrane region" description="Helical" evidence="9">
    <location>
        <begin position="93"/>
        <end position="115"/>
    </location>
</feature>
<proteinExistence type="inferred from homology"/>
<evidence type="ECO:0000256" key="9">
    <source>
        <dbReference type="SAM" id="Phobius"/>
    </source>
</evidence>
<evidence type="ECO:0000256" key="8">
    <source>
        <dbReference type="ARBA" id="ARBA00023265"/>
    </source>
</evidence>
<dbReference type="GO" id="GO:0016020">
    <property type="term" value="C:membrane"/>
    <property type="evidence" value="ECO:0007669"/>
    <property type="project" value="UniProtKB-SubCell"/>
</dbReference>
<feature type="transmembrane region" description="Helical" evidence="9">
    <location>
        <begin position="20"/>
        <end position="38"/>
    </location>
</feature>
<dbReference type="PANTHER" id="PTHR31942:SF107">
    <property type="entry name" value="MLO-LIKE PROTEIN"/>
    <property type="match status" value="1"/>
</dbReference>
<comment type="similarity">
    <text evidence="2">Belongs to the MLO family.</text>
</comment>
<evidence type="ECO:0000256" key="7">
    <source>
        <dbReference type="ARBA" id="ARBA00023136"/>
    </source>
</evidence>
<dbReference type="GO" id="GO:0006952">
    <property type="term" value="P:defense response"/>
    <property type="evidence" value="ECO:0007669"/>
    <property type="project" value="UniProtKB-KW"/>
</dbReference>
<dbReference type="Proteomes" id="UP000712281">
    <property type="component" value="Unassembled WGS sequence"/>
</dbReference>
<evidence type="ECO:0000256" key="3">
    <source>
        <dbReference type="ARBA" id="ARBA00022692"/>
    </source>
</evidence>
<evidence type="ECO:0000256" key="2">
    <source>
        <dbReference type="ARBA" id="ARBA00006574"/>
    </source>
</evidence>